<dbReference type="Gene3D" id="3.10.450.50">
    <property type="match status" value="1"/>
</dbReference>
<dbReference type="PANTHER" id="PTHR38436">
    <property type="entry name" value="POLYKETIDE CYCLASE SNOAL-LIKE DOMAIN"/>
    <property type="match status" value="1"/>
</dbReference>
<protein>
    <submittedName>
        <fullName evidence="3">Unnamed protein product</fullName>
    </submittedName>
</protein>
<dbReference type="PROSITE" id="PS51349">
    <property type="entry name" value="FMN_HYDROXY_ACID_DH_2"/>
    <property type="match status" value="1"/>
</dbReference>
<sequence>MKWLRGMTDLPIAIKGIQCWEDAVLCMEYGAHPWLSNHGGRQLDSAPSAVETLVSIRQHCPEVFDKCEVIVDGGITRGSDIVKALALGAKGVGLGRPFLYSAAFGGAGVSKAIRILKNEVETTMALLGITSLNQLNPSYVRIPIIKLDPVLRLLDAIFGCECFLSEIIVAILLVSLARVREHPGYARPECDRPVHSIITMSIGNGKASSFINSFPLPVSIRVSTIIYCETTTTIHQLKMLLPNAKPVKLTDNVTIHAPLSRQGHGPGIIIIRDDTPTSQRNERSTLDPEPLQKWAEESYTVVQVTVSSDHPAVKEDLHRAIDALSGHDNCDKETGYGVIIYSPSFVADIVDEIDKYDEIKAIVSYGRLTRTPNKPFLYHLPEQGTKEKSESGVIYRYPEVVSASFIIPSHKDFNASSAAVAHTRCLSFLKKELDGPWFDLEEIWDEHTKYEFDERSVENTMSTMVQEPYVNHIPTMTGGIGREKLTSFYANHFIFSNPEDTKLELVSRTIGIDRVVDEFVFCLTHDKPVDWLLYHEHITWDQLTVLFQLGLMPEYLPIPYDLPNRPDSQAGRTLEYRVPGAGAQTADKMVDESSVASNEMFSYAVRERSV</sequence>
<dbReference type="PANTHER" id="PTHR38436:SF3">
    <property type="entry name" value="CARBOXYMETHYLENEBUTENOLIDASE-RELATED"/>
    <property type="match status" value="1"/>
</dbReference>
<evidence type="ECO:0000256" key="1">
    <source>
        <dbReference type="ARBA" id="ARBA00001917"/>
    </source>
</evidence>
<dbReference type="GO" id="GO:0016491">
    <property type="term" value="F:oxidoreductase activity"/>
    <property type="evidence" value="ECO:0007669"/>
    <property type="project" value="InterPro"/>
</dbReference>
<dbReference type="InterPro" id="IPR000262">
    <property type="entry name" value="FMN-dep_DH"/>
</dbReference>
<dbReference type="AlphaFoldDB" id="A0AAN4YGB5"/>
<proteinExistence type="predicted"/>
<dbReference type="PROSITE" id="PS00557">
    <property type="entry name" value="FMN_HYDROXY_ACID_DH_1"/>
    <property type="match status" value="1"/>
</dbReference>
<dbReference type="InterPro" id="IPR037396">
    <property type="entry name" value="FMN_HAD"/>
</dbReference>
<dbReference type="InterPro" id="IPR008259">
    <property type="entry name" value="FMN_hydac_DH_AS"/>
</dbReference>
<gene>
    <name evidence="3" type="ORF">Aory04_000448700</name>
</gene>
<dbReference type="Pfam" id="PF01070">
    <property type="entry name" value="FMN_dh"/>
    <property type="match status" value="1"/>
</dbReference>
<dbReference type="EMBL" id="BSYA01000040">
    <property type="protein sequence ID" value="GMG27968.1"/>
    <property type="molecule type" value="Genomic_DNA"/>
</dbReference>
<organism evidence="3 4">
    <name type="scientific">Aspergillus oryzae</name>
    <name type="common">Yellow koji mold</name>
    <dbReference type="NCBI Taxonomy" id="5062"/>
    <lineage>
        <taxon>Eukaryota</taxon>
        <taxon>Fungi</taxon>
        <taxon>Dikarya</taxon>
        <taxon>Ascomycota</taxon>
        <taxon>Pezizomycotina</taxon>
        <taxon>Eurotiomycetes</taxon>
        <taxon>Eurotiomycetidae</taxon>
        <taxon>Eurotiales</taxon>
        <taxon>Aspergillaceae</taxon>
        <taxon>Aspergillus</taxon>
        <taxon>Aspergillus subgen. Circumdati</taxon>
    </lineage>
</organism>
<evidence type="ECO:0000259" key="2">
    <source>
        <dbReference type="PROSITE" id="PS51349"/>
    </source>
</evidence>
<feature type="domain" description="FMN hydroxy acid dehydrogenase" evidence="2">
    <location>
        <begin position="1"/>
        <end position="145"/>
    </location>
</feature>
<dbReference type="SUPFAM" id="SSF51395">
    <property type="entry name" value="FMN-linked oxidoreductases"/>
    <property type="match status" value="1"/>
</dbReference>
<dbReference type="Gene3D" id="3.20.20.70">
    <property type="entry name" value="Aldolase class I"/>
    <property type="match status" value="1"/>
</dbReference>
<dbReference type="Proteomes" id="UP001165205">
    <property type="component" value="Unassembled WGS sequence"/>
</dbReference>
<reference evidence="3" key="1">
    <citation type="submission" date="2023-04" db="EMBL/GenBank/DDBJ databases">
        <title>Aspergillus oryzae NBRC 4228.</title>
        <authorList>
            <person name="Ichikawa N."/>
            <person name="Sato H."/>
            <person name="Tonouchi N."/>
        </authorList>
    </citation>
    <scope>NUCLEOTIDE SEQUENCE</scope>
    <source>
        <strain evidence="3">NBRC 4228</strain>
    </source>
</reference>
<name>A0AAN4YGB5_ASPOZ</name>
<dbReference type="SUPFAM" id="SSF54427">
    <property type="entry name" value="NTF2-like"/>
    <property type="match status" value="1"/>
</dbReference>
<dbReference type="InterPro" id="IPR013785">
    <property type="entry name" value="Aldolase_TIM"/>
</dbReference>
<dbReference type="GO" id="GO:0030638">
    <property type="term" value="P:polyketide metabolic process"/>
    <property type="evidence" value="ECO:0007669"/>
    <property type="project" value="InterPro"/>
</dbReference>
<evidence type="ECO:0000313" key="4">
    <source>
        <dbReference type="Proteomes" id="UP001165205"/>
    </source>
</evidence>
<accession>A0AAN4YGB5</accession>
<evidence type="ECO:0000313" key="3">
    <source>
        <dbReference type="EMBL" id="GMG27968.1"/>
    </source>
</evidence>
<dbReference type="InterPro" id="IPR009959">
    <property type="entry name" value="Cyclase_SnoaL-like"/>
</dbReference>
<comment type="caution">
    <text evidence="3">The sequence shown here is derived from an EMBL/GenBank/DDBJ whole genome shotgun (WGS) entry which is preliminary data.</text>
</comment>
<comment type="cofactor">
    <cofactor evidence="1">
        <name>FMN</name>
        <dbReference type="ChEBI" id="CHEBI:58210"/>
    </cofactor>
</comment>
<dbReference type="InterPro" id="IPR032710">
    <property type="entry name" value="NTF2-like_dom_sf"/>
</dbReference>